<dbReference type="GO" id="GO:0000976">
    <property type="term" value="F:transcription cis-regulatory region binding"/>
    <property type="evidence" value="ECO:0007669"/>
    <property type="project" value="TreeGrafter"/>
</dbReference>
<dbReference type="GO" id="GO:0003700">
    <property type="term" value="F:DNA-binding transcription factor activity"/>
    <property type="evidence" value="ECO:0007669"/>
    <property type="project" value="TreeGrafter"/>
</dbReference>
<evidence type="ECO:0000256" key="2">
    <source>
        <dbReference type="PROSITE-ProRule" id="PRU00335"/>
    </source>
</evidence>
<dbReference type="InterPro" id="IPR050109">
    <property type="entry name" value="HTH-type_TetR-like_transc_reg"/>
</dbReference>
<organism evidence="4 5">
    <name type="scientific">BD1-7 clade bacterium</name>
    <dbReference type="NCBI Taxonomy" id="2029982"/>
    <lineage>
        <taxon>Bacteria</taxon>
        <taxon>Pseudomonadati</taxon>
        <taxon>Pseudomonadota</taxon>
        <taxon>Gammaproteobacteria</taxon>
        <taxon>Cellvibrionales</taxon>
        <taxon>Spongiibacteraceae</taxon>
        <taxon>BD1-7 clade</taxon>
    </lineage>
</organism>
<sequence>MNLEDKTPLRERLLNVAEQLFLVNEYHSVSIRRIAEEAGANSAMISYYFGDKHSLYNQVIQRQYDIFSETIIGAVQDDGTLDYQKLFRNCYRTMTQQPTLGPFLVRIMVYRDSPGYHYLKSLLSQGQELAWSMTHAEKQNGTMRNDLNPDVLRAVSMSLSTYPMLIQSLLRDQMPTTDFDEYLDELAAFSAKIIEYGVRPD</sequence>
<protein>
    <submittedName>
        <fullName evidence="4">HTH-type transcriptional regulator BetI</fullName>
    </submittedName>
</protein>
<evidence type="ECO:0000259" key="3">
    <source>
        <dbReference type="PROSITE" id="PS50977"/>
    </source>
</evidence>
<evidence type="ECO:0000313" key="4">
    <source>
        <dbReference type="EMBL" id="CAA0103525.1"/>
    </source>
</evidence>
<reference evidence="4 5" key="1">
    <citation type="submission" date="2019-11" db="EMBL/GenBank/DDBJ databases">
        <authorList>
            <person name="Holert J."/>
        </authorList>
    </citation>
    <scope>NUCLEOTIDE SEQUENCE [LARGE SCALE GENOMIC DNA]</scope>
    <source>
        <strain evidence="4">SB11_3</strain>
    </source>
</reference>
<dbReference type="InterPro" id="IPR009057">
    <property type="entry name" value="Homeodomain-like_sf"/>
</dbReference>
<dbReference type="EMBL" id="CACSIO010000010">
    <property type="protein sequence ID" value="CAA0103525.1"/>
    <property type="molecule type" value="Genomic_DNA"/>
</dbReference>
<dbReference type="AlphaFoldDB" id="A0A5S9PI35"/>
<dbReference type="InterPro" id="IPR001647">
    <property type="entry name" value="HTH_TetR"/>
</dbReference>
<feature type="DNA-binding region" description="H-T-H motif" evidence="2">
    <location>
        <begin position="30"/>
        <end position="49"/>
    </location>
</feature>
<dbReference type="SUPFAM" id="SSF46689">
    <property type="entry name" value="Homeodomain-like"/>
    <property type="match status" value="1"/>
</dbReference>
<dbReference type="PROSITE" id="PS50977">
    <property type="entry name" value="HTH_TETR_2"/>
    <property type="match status" value="1"/>
</dbReference>
<evidence type="ECO:0000313" key="5">
    <source>
        <dbReference type="Proteomes" id="UP000441399"/>
    </source>
</evidence>
<dbReference type="Pfam" id="PF00440">
    <property type="entry name" value="TetR_N"/>
    <property type="match status" value="1"/>
</dbReference>
<evidence type="ECO:0000256" key="1">
    <source>
        <dbReference type="ARBA" id="ARBA00023125"/>
    </source>
</evidence>
<dbReference type="OrthoDB" id="6860332at2"/>
<accession>A0A5S9PI35</accession>
<dbReference type="Proteomes" id="UP000441399">
    <property type="component" value="Unassembled WGS sequence"/>
</dbReference>
<name>A0A5S9PI35_9GAMM</name>
<gene>
    <name evidence="4" type="primary">betI_2</name>
    <name evidence="4" type="ORF">OPDIPICF_04546</name>
</gene>
<dbReference type="PANTHER" id="PTHR30055">
    <property type="entry name" value="HTH-TYPE TRANSCRIPTIONAL REGULATOR RUTR"/>
    <property type="match status" value="1"/>
</dbReference>
<dbReference type="PANTHER" id="PTHR30055:SF233">
    <property type="entry name" value="REGULATORY PROTEIN TETR"/>
    <property type="match status" value="1"/>
</dbReference>
<feature type="domain" description="HTH tetR-type" evidence="3">
    <location>
        <begin position="7"/>
        <end position="67"/>
    </location>
</feature>
<proteinExistence type="predicted"/>
<keyword evidence="5" id="KW-1185">Reference proteome</keyword>
<dbReference type="Gene3D" id="1.10.357.10">
    <property type="entry name" value="Tetracycline Repressor, domain 2"/>
    <property type="match status" value="1"/>
</dbReference>
<keyword evidence="1 2" id="KW-0238">DNA-binding</keyword>